<evidence type="ECO:0000256" key="3">
    <source>
        <dbReference type="ARBA" id="ARBA00006263"/>
    </source>
</evidence>
<feature type="transmembrane region" description="Helical" evidence="9">
    <location>
        <begin position="287"/>
        <end position="305"/>
    </location>
</feature>
<keyword evidence="11" id="KW-1185">Reference proteome</keyword>
<sequence>MSTLASVVLALALDALLGEPRRWHPLVGFGRLAQALEARCNRHGNRLGRVTGLLCWAALVLPPVALCALALPAPADTLFGALVLYFALGARSLAEHARAVAEPLLRGELPAARQALSMIVSRDTTALSESGVAAATCESVLENGNDAVFGALFWFVVAGAPGALLFRLANTLDAMWGYRTPRLLHFGWAAARLDDLLNLIPARLTALSYALAGSCANALHCWHTQAARHDSPNAGPVMAAGAGALGLALGGPAVYHGKLEQRPTLGRGRDATPADIDAALRLTRRALLLWLAAITLGGLIATRIGT</sequence>
<name>A0ABX7M5M1_9RHOO</name>
<keyword evidence="8 9" id="KW-0472">Membrane</keyword>
<protein>
    <recommendedName>
        <fullName evidence="9">Cobalamin biosynthesis protein CobD</fullName>
    </recommendedName>
</protein>
<comment type="function">
    <text evidence="9">Converts cobyric acid to cobinamide by the addition of aminopropanol on the F carboxylic group.</text>
</comment>
<dbReference type="InterPro" id="IPR004485">
    <property type="entry name" value="Cobalamin_biosynth_CobD/CbiB"/>
</dbReference>
<reference evidence="10 11" key="1">
    <citation type="submission" date="2021-02" db="EMBL/GenBank/DDBJ databases">
        <title>Niveibacterium changnyeongensis HC41.</title>
        <authorList>
            <person name="Kang M."/>
        </authorList>
    </citation>
    <scope>NUCLEOTIDE SEQUENCE [LARGE SCALE GENOMIC DNA]</scope>
    <source>
        <strain evidence="10 11">HC41</strain>
    </source>
</reference>
<dbReference type="EMBL" id="CP071060">
    <property type="protein sequence ID" value="QSI77052.1"/>
    <property type="molecule type" value="Genomic_DNA"/>
</dbReference>
<dbReference type="NCBIfam" id="TIGR00380">
    <property type="entry name" value="cobal_cbiB"/>
    <property type="match status" value="1"/>
</dbReference>
<evidence type="ECO:0000256" key="4">
    <source>
        <dbReference type="ARBA" id="ARBA00022475"/>
    </source>
</evidence>
<proteinExistence type="inferred from homology"/>
<evidence type="ECO:0000256" key="1">
    <source>
        <dbReference type="ARBA" id="ARBA00004651"/>
    </source>
</evidence>
<feature type="transmembrane region" description="Helical" evidence="9">
    <location>
        <begin position="148"/>
        <end position="169"/>
    </location>
</feature>
<comment type="caution">
    <text evidence="9">Lacks conserved residue(s) required for the propagation of feature annotation.</text>
</comment>
<comment type="subcellular location">
    <subcellularLocation>
        <location evidence="1 9">Cell membrane</location>
        <topology evidence="1 9">Multi-pass membrane protein</topology>
    </subcellularLocation>
</comment>
<keyword evidence="5 9" id="KW-0169">Cobalamin biosynthesis</keyword>
<keyword evidence="4 9" id="KW-1003">Cell membrane</keyword>
<evidence type="ECO:0000256" key="8">
    <source>
        <dbReference type="ARBA" id="ARBA00023136"/>
    </source>
</evidence>
<feature type="transmembrane region" description="Helical" evidence="9">
    <location>
        <begin position="51"/>
        <end position="71"/>
    </location>
</feature>
<dbReference type="RefSeq" id="WP_206254612.1">
    <property type="nucleotide sequence ID" value="NZ_CP071060.1"/>
</dbReference>
<evidence type="ECO:0000313" key="11">
    <source>
        <dbReference type="Proteomes" id="UP000663570"/>
    </source>
</evidence>
<keyword evidence="7 9" id="KW-1133">Transmembrane helix</keyword>
<evidence type="ECO:0000256" key="6">
    <source>
        <dbReference type="ARBA" id="ARBA00022692"/>
    </source>
</evidence>
<dbReference type="HAMAP" id="MF_00024">
    <property type="entry name" value="CobD_CbiB"/>
    <property type="match status" value="1"/>
</dbReference>
<dbReference type="Pfam" id="PF03186">
    <property type="entry name" value="CobD_Cbib"/>
    <property type="match status" value="1"/>
</dbReference>
<dbReference type="PANTHER" id="PTHR34308">
    <property type="entry name" value="COBALAMIN BIOSYNTHESIS PROTEIN CBIB"/>
    <property type="match status" value="1"/>
</dbReference>
<evidence type="ECO:0000256" key="9">
    <source>
        <dbReference type="HAMAP-Rule" id="MF_00024"/>
    </source>
</evidence>
<comment type="pathway">
    <text evidence="2 9">Cofactor biosynthesis; adenosylcobalamin biosynthesis.</text>
</comment>
<comment type="similarity">
    <text evidence="3 9">Belongs to the CobD/CbiB family.</text>
</comment>
<dbReference type="Proteomes" id="UP000663570">
    <property type="component" value="Chromosome"/>
</dbReference>
<keyword evidence="6 9" id="KW-0812">Transmembrane</keyword>
<evidence type="ECO:0000313" key="10">
    <source>
        <dbReference type="EMBL" id="QSI77052.1"/>
    </source>
</evidence>
<gene>
    <name evidence="9" type="primary">cobD</name>
    <name evidence="10" type="ORF">JY500_21830</name>
</gene>
<evidence type="ECO:0000256" key="7">
    <source>
        <dbReference type="ARBA" id="ARBA00022989"/>
    </source>
</evidence>
<dbReference type="PANTHER" id="PTHR34308:SF1">
    <property type="entry name" value="COBALAMIN BIOSYNTHESIS PROTEIN CBIB"/>
    <property type="match status" value="1"/>
</dbReference>
<organism evidence="10 11">
    <name type="scientific">Niveibacterium microcysteis</name>
    <dbReference type="NCBI Taxonomy" id="2811415"/>
    <lineage>
        <taxon>Bacteria</taxon>
        <taxon>Pseudomonadati</taxon>
        <taxon>Pseudomonadota</taxon>
        <taxon>Betaproteobacteria</taxon>
        <taxon>Rhodocyclales</taxon>
        <taxon>Rhodocyclaceae</taxon>
        <taxon>Niveibacterium</taxon>
    </lineage>
</organism>
<accession>A0ABX7M5M1</accession>
<evidence type="ECO:0000256" key="2">
    <source>
        <dbReference type="ARBA" id="ARBA00004953"/>
    </source>
</evidence>
<evidence type="ECO:0000256" key="5">
    <source>
        <dbReference type="ARBA" id="ARBA00022573"/>
    </source>
</evidence>